<evidence type="ECO:0000313" key="3">
    <source>
        <dbReference type="Proteomes" id="UP001417504"/>
    </source>
</evidence>
<name>A0AAP0J9M5_9MAGN</name>
<dbReference type="EMBL" id="JBBNAE010000004">
    <property type="protein sequence ID" value="KAK9130079.1"/>
    <property type="molecule type" value="Genomic_DNA"/>
</dbReference>
<dbReference type="AlphaFoldDB" id="A0AAP0J9M5"/>
<comment type="caution">
    <text evidence="2">The sequence shown here is derived from an EMBL/GenBank/DDBJ whole genome shotgun (WGS) entry which is preliminary data.</text>
</comment>
<organism evidence="2 3">
    <name type="scientific">Stephania japonica</name>
    <dbReference type="NCBI Taxonomy" id="461633"/>
    <lineage>
        <taxon>Eukaryota</taxon>
        <taxon>Viridiplantae</taxon>
        <taxon>Streptophyta</taxon>
        <taxon>Embryophyta</taxon>
        <taxon>Tracheophyta</taxon>
        <taxon>Spermatophyta</taxon>
        <taxon>Magnoliopsida</taxon>
        <taxon>Ranunculales</taxon>
        <taxon>Menispermaceae</taxon>
        <taxon>Menispermoideae</taxon>
        <taxon>Cissampelideae</taxon>
        <taxon>Stephania</taxon>
    </lineage>
</organism>
<keyword evidence="1" id="KW-0812">Transmembrane</keyword>
<proteinExistence type="predicted"/>
<evidence type="ECO:0000313" key="2">
    <source>
        <dbReference type="EMBL" id="KAK9130079.1"/>
    </source>
</evidence>
<keyword evidence="1" id="KW-0472">Membrane</keyword>
<keyword evidence="3" id="KW-1185">Reference proteome</keyword>
<keyword evidence="1" id="KW-1133">Transmembrane helix</keyword>
<sequence>MTLSLTEFDLYVLFCCIDLFLGLWGLSEIPVHVCITFVMLYTVYFTGFST</sequence>
<gene>
    <name evidence="2" type="ORF">Sjap_010566</name>
</gene>
<evidence type="ECO:0000256" key="1">
    <source>
        <dbReference type="SAM" id="Phobius"/>
    </source>
</evidence>
<accession>A0AAP0J9M5</accession>
<reference evidence="2 3" key="1">
    <citation type="submission" date="2024-01" db="EMBL/GenBank/DDBJ databases">
        <title>Genome assemblies of Stephania.</title>
        <authorList>
            <person name="Yang L."/>
        </authorList>
    </citation>
    <scope>NUCLEOTIDE SEQUENCE [LARGE SCALE GENOMIC DNA]</scope>
    <source>
        <strain evidence="2">QJT</strain>
        <tissue evidence="2">Leaf</tissue>
    </source>
</reference>
<feature type="transmembrane region" description="Helical" evidence="1">
    <location>
        <begin position="29"/>
        <end position="48"/>
    </location>
</feature>
<protein>
    <submittedName>
        <fullName evidence="2">Uncharacterized protein</fullName>
    </submittedName>
</protein>
<dbReference type="Proteomes" id="UP001417504">
    <property type="component" value="Unassembled WGS sequence"/>
</dbReference>